<evidence type="ECO:0000256" key="7">
    <source>
        <dbReference type="ARBA" id="ARBA00023239"/>
    </source>
</evidence>
<dbReference type="Gene3D" id="3.90.1680.20">
    <property type="match status" value="2"/>
</dbReference>
<dbReference type="EMBL" id="JAMXQS010000006">
    <property type="protein sequence ID" value="MCO6050816.1"/>
    <property type="molecule type" value="Genomic_DNA"/>
</dbReference>
<keyword evidence="5" id="KW-0190">Covalent protein-DNA linkage</keyword>
<evidence type="ECO:0000313" key="10">
    <source>
        <dbReference type="Proteomes" id="UP001205906"/>
    </source>
</evidence>
<reference evidence="9 10" key="1">
    <citation type="submission" date="2022-06" db="EMBL/GenBank/DDBJ databases">
        <title>Mesorhizobium sp. strain RP14 Genome sequencing and assembly.</title>
        <authorList>
            <person name="Kim I."/>
        </authorList>
    </citation>
    <scope>NUCLEOTIDE SEQUENCE [LARGE SCALE GENOMIC DNA]</scope>
    <source>
        <strain evidence="10">RP14(2022)</strain>
    </source>
</reference>
<keyword evidence="7" id="KW-0456">Lyase</keyword>
<dbReference type="Pfam" id="PF02586">
    <property type="entry name" value="SRAP"/>
    <property type="match status" value="1"/>
</dbReference>
<dbReference type="EC" id="3.4.-.-" evidence="8"/>
<dbReference type="InterPro" id="IPR003738">
    <property type="entry name" value="SRAP"/>
</dbReference>
<name>A0ABT1C7L6_9HYPH</name>
<comment type="similarity">
    <text evidence="1 8">Belongs to the SOS response-associated peptidase family.</text>
</comment>
<keyword evidence="6" id="KW-0238">DNA-binding</keyword>
<dbReference type="PANTHER" id="PTHR13604">
    <property type="entry name" value="DC12-RELATED"/>
    <property type="match status" value="1"/>
</dbReference>
<dbReference type="PANTHER" id="PTHR13604:SF0">
    <property type="entry name" value="ABASIC SITE PROCESSING PROTEIN HMCES"/>
    <property type="match status" value="1"/>
</dbReference>
<organism evidence="9 10">
    <name type="scientific">Mesorhizobium liriopis</name>
    <dbReference type="NCBI Taxonomy" id="2953882"/>
    <lineage>
        <taxon>Bacteria</taxon>
        <taxon>Pseudomonadati</taxon>
        <taxon>Pseudomonadota</taxon>
        <taxon>Alphaproteobacteria</taxon>
        <taxon>Hyphomicrobiales</taxon>
        <taxon>Phyllobacteriaceae</taxon>
        <taxon>Mesorhizobium</taxon>
    </lineage>
</organism>
<accession>A0ABT1C7L6</accession>
<keyword evidence="2 8" id="KW-0645">Protease</keyword>
<comment type="caution">
    <text evidence="9">The sequence shown here is derived from an EMBL/GenBank/DDBJ whole genome shotgun (WGS) entry which is preliminary data.</text>
</comment>
<dbReference type="Proteomes" id="UP001205906">
    <property type="component" value="Unassembled WGS sequence"/>
</dbReference>
<evidence type="ECO:0000256" key="1">
    <source>
        <dbReference type="ARBA" id="ARBA00008136"/>
    </source>
</evidence>
<sequence>MCNLYNTRTTQSEILQWTQAKRDLFGNLQPSLSVYPGYKAPAVRVGEDGKRELVALTWGMPSPAFAMKDKKADPGVTNVRNSSSPHWRRWLAPEHRCIALATSFSEPNPKKGEDGEGPVVWFATDDDTPLFAFAAIWTPWTGVKKVKDGEQDFELFGFLTTEPNEVVKPIHPKAMPVILTESDEINTWLRAPWNEASELQRPLPDDQLLIVAAPG</sequence>
<evidence type="ECO:0000256" key="4">
    <source>
        <dbReference type="ARBA" id="ARBA00022801"/>
    </source>
</evidence>
<evidence type="ECO:0000256" key="3">
    <source>
        <dbReference type="ARBA" id="ARBA00022763"/>
    </source>
</evidence>
<evidence type="ECO:0000256" key="6">
    <source>
        <dbReference type="ARBA" id="ARBA00023125"/>
    </source>
</evidence>
<dbReference type="RefSeq" id="WP_252819764.1">
    <property type="nucleotide sequence ID" value="NZ_JAMXQS010000006.1"/>
</dbReference>
<evidence type="ECO:0000313" key="9">
    <source>
        <dbReference type="EMBL" id="MCO6050816.1"/>
    </source>
</evidence>
<keyword evidence="4 8" id="KW-0378">Hydrolase</keyword>
<evidence type="ECO:0000256" key="5">
    <source>
        <dbReference type="ARBA" id="ARBA00023124"/>
    </source>
</evidence>
<evidence type="ECO:0000256" key="2">
    <source>
        <dbReference type="ARBA" id="ARBA00022670"/>
    </source>
</evidence>
<proteinExistence type="inferred from homology"/>
<protein>
    <recommendedName>
        <fullName evidence="8">Abasic site processing protein</fullName>
        <ecNumber evidence="8">3.4.-.-</ecNumber>
    </recommendedName>
</protein>
<dbReference type="SUPFAM" id="SSF143081">
    <property type="entry name" value="BB1717-like"/>
    <property type="match status" value="1"/>
</dbReference>
<dbReference type="InterPro" id="IPR036590">
    <property type="entry name" value="SRAP-like"/>
</dbReference>
<keyword evidence="3" id="KW-0227">DNA damage</keyword>
<keyword evidence="10" id="KW-1185">Reference proteome</keyword>
<gene>
    <name evidence="9" type="ORF">NGM99_13615</name>
</gene>
<evidence type="ECO:0000256" key="8">
    <source>
        <dbReference type="RuleBase" id="RU364100"/>
    </source>
</evidence>